<dbReference type="RefSeq" id="WP_282533077.1">
    <property type="nucleotide sequence ID" value="NZ_JASCIS010000001.1"/>
</dbReference>
<sequence length="207" mass="21502">MSTPVASRRARYAAASALVLAVGGGLAACGTASGSPAPDLTVRSTATAQAANAAQPLERSVPTGLRIPAIGVDAKSMLDLAVDPKTRELGVPPVDRANEPGWWADGPAPGEKGVAIVVAHYDTANGPALMKDVGRLKVGDMVEVPREDGSTARFKVYEIKQLNKGKVPDETYTEAKKPAELRILTCGGQIKDGHRTDNVIVSADLVP</sequence>
<dbReference type="InterPro" id="IPR023365">
    <property type="entry name" value="Sortase_dom-sf"/>
</dbReference>
<feature type="signal peptide" evidence="2">
    <location>
        <begin position="1"/>
        <end position="27"/>
    </location>
</feature>
<keyword evidence="2" id="KW-0732">Signal</keyword>
<dbReference type="Pfam" id="PF04203">
    <property type="entry name" value="Sortase"/>
    <property type="match status" value="1"/>
</dbReference>
<keyword evidence="4" id="KW-1185">Reference proteome</keyword>
<dbReference type="SUPFAM" id="SSF63817">
    <property type="entry name" value="Sortase"/>
    <property type="match status" value="1"/>
</dbReference>
<feature type="chain" id="PRO_5047492096" evidence="2">
    <location>
        <begin position="28"/>
        <end position="207"/>
    </location>
</feature>
<evidence type="ECO:0000313" key="4">
    <source>
        <dbReference type="Proteomes" id="UP001237105"/>
    </source>
</evidence>
<dbReference type="CDD" id="cd05829">
    <property type="entry name" value="Sortase_F"/>
    <property type="match status" value="1"/>
</dbReference>
<keyword evidence="1" id="KW-0378">Hydrolase</keyword>
<dbReference type="Gene3D" id="2.40.260.10">
    <property type="entry name" value="Sortase"/>
    <property type="match status" value="1"/>
</dbReference>
<reference evidence="3 4" key="1">
    <citation type="submission" date="2023-05" db="EMBL/GenBank/DDBJ databases">
        <title>Draft genome sequence of Streptomyces sp. B-S-A12 isolated from a cave soil in Thailand.</title>
        <authorList>
            <person name="Chamroensaksri N."/>
            <person name="Muangham S."/>
        </authorList>
    </citation>
    <scope>NUCLEOTIDE SEQUENCE [LARGE SCALE GENOMIC DNA]</scope>
    <source>
        <strain evidence="3 4">B-S-A12</strain>
    </source>
</reference>
<protein>
    <submittedName>
        <fullName evidence="3">Sortase</fullName>
    </submittedName>
</protein>
<name>A0ABT6SPY7_9ACTN</name>
<dbReference type="EMBL" id="JASCIS010000001">
    <property type="protein sequence ID" value="MDI3417158.1"/>
    <property type="molecule type" value="Genomic_DNA"/>
</dbReference>
<evidence type="ECO:0000256" key="1">
    <source>
        <dbReference type="ARBA" id="ARBA00022801"/>
    </source>
</evidence>
<evidence type="ECO:0000313" key="3">
    <source>
        <dbReference type="EMBL" id="MDI3417158.1"/>
    </source>
</evidence>
<evidence type="ECO:0000256" key="2">
    <source>
        <dbReference type="SAM" id="SignalP"/>
    </source>
</evidence>
<gene>
    <name evidence="3" type="ORF">QIT00_01040</name>
</gene>
<accession>A0ABT6SPY7</accession>
<dbReference type="Proteomes" id="UP001237105">
    <property type="component" value="Unassembled WGS sequence"/>
</dbReference>
<proteinExistence type="predicted"/>
<dbReference type="InterPro" id="IPR042001">
    <property type="entry name" value="Sortase_F"/>
</dbReference>
<organism evidence="3 4">
    <name type="scientific">Streptomyces luteolus</name>
    <dbReference type="NCBI Taxonomy" id="3043615"/>
    <lineage>
        <taxon>Bacteria</taxon>
        <taxon>Bacillati</taxon>
        <taxon>Actinomycetota</taxon>
        <taxon>Actinomycetes</taxon>
        <taxon>Kitasatosporales</taxon>
        <taxon>Streptomycetaceae</taxon>
        <taxon>Streptomyces</taxon>
    </lineage>
</organism>
<comment type="caution">
    <text evidence="3">The sequence shown here is derived from an EMBL/GenBank/DDBJ whole genome shotgun (WGS) entry which is preliminary data.</text>
</comment>
<dbReference type="InterPro" id="IPR005754">
    <property type="entry name" value="Sortase"/>
</dbReference>